<dbReference type="Gene3D" id="1.10.220.60">
    <property type="entry name" value="GRIP domain"/>
    <property type="match status" value="1"/>
</dbReference>
<keyword evidence="2" id="KW-0963">Cytoplasm</keyword>
<dbReference type="InterPro" id="IPR051841">
    <property type="entry name" value="MT-Golgi_org_protein"/>
</dbReference>
<dbReference type="InterPro" id="IPR032023">
    <property type="entry name" value="GCC2_Rab_bind"/>
</dbReference>
<dbReference type="EMBL" id="AK306799">
    <property type="protein sequence ID" value="BAK63793.1"/>
    <property type="molecule type" value="mRNA"/>
</dbReference>
<dbReference type="GO" id="GO:0005737">
    <property type="term" value="C:cytoplasm"/>
    <property type="evidence" value="ECO:0007669"/>
    <property type="project" value="UniProtKB-SubCell"/>
</dbReference>
<keyword evidence="4" id="KW-0175">Coiled coil</keyword>
<evidence type="ECO:0000313" key="6">
    <source>
        <dbReference type="EMBL" id="BAK63793.1"/>
    </source>
</evidence>
<protein>
    <submittedName>
        <fullName evidence="6">Ran-binding protein 2-like protein 3</fullName>
    </submittedName>
</protein>
<dbReference type="PANTHER" id="PTHR18902">
    <property type="entry name" value="NUCLEAR MITOTIC APPARATUS PROTEIN 1-RELATED"/>
    <property type="match status" value="1"/>
</dbReference>
<reference evidence="6" key="1">
    <citation type="journal article" date="2011" name="Funct. Integr. Genomics">
        <title>Major chimpanzee-specific structural changes in sperm development-associated genes.</title>
        <authorList>
            <person name="Kim R.N."/>
            <person name="Kim D.W."/>
            <person name="Choi S.H."/>
            <person name="Chae S.H."/>
            <person name="Nam S.H."/>
            <person name="Kim D.W."/>
            <person name="Kim A."/>
            <person name="Kang A."/>
            <person name="Park K.H."/>
            <person name="Lee Y.S."/>
            <person name="Hirai M."/>
            <person name="Suzuki Y."/>
            <person name="Sugano S."/>
            <person name="Hashimoto K."/>
            <person name="Kim D.S."/>
            <person name="Park H.S."/>
        </authorList>
    </citation>
    <scope>NUCLEOTIDE SEQUENCE</scope>
    <source>
        <tissue evidence="6">Testis</tissue>
    </source>
</reference>
<dbReference type="FunFam" id="1.10.220.60:FF:000003">
    <property type="entry name" value="GRIP and coiled-coil domain-containing protein 2"/>
    <property type="match status" value="1"/>
</dbReference>
<organism evidence="6">
    <name type="scientific">Pan troglodytes</name>
    <name type="common">Chimpanzee</name>
    <dbReference type="NCBI Taxonomy" id="9598"/>
    <lineage>
        <taxon>Eukaryota</taxon>
        <taxon>Metazoa</taxon>
        <taxon>Chordata</taxon>
        <taxon>Craniata</taxon>
        <taxon>Vertebrata</taxon>
        <taxon>Euteleostomi</taxon>
        <taxon>Mammalia</taxon>
        <taxon>Eutheria</taxon>
        <taxon>Euarchontoglires</taxon>
        <taxon>Primates</taxon>
        <taxon>Haplorrhini</taxon>
        <taxon>Catarrhini</taxon>
        <taxon>Hominidae</taxon>
        <taxon>Pan</taxon>
    </lineage>
</organism>
<evidence type="ECO:0000259" key="5">
    <source>
        <dbReference type="PROSITE" id="PS50913"/>
    </source>
</evidence>
<name>G2HJ85_PANTR</name>
<dbReference type="AlphaFoldDB" id="G2HJ85"/>
<dbReference type="PROSITE" id="PS50913">
    <property type="entry name" value="GRIP"/>
    <property type="match status" value="1"/>
</dbReference>
<dbReference type="Pfam" id="PF16704">
    <property type="entry name" value="Rab_bind"/>
    <property type="match status" value="1"/>
</dbReference>
<accession>G2HJ85</accession>
<feature type="domain" description="GRIP" evidence="5">
    <location>
        <begin position="20"/>
        <end position="70"/>
    </location>
</feature>
<evidence type="ECO:0000256" key="4">
    <source>
        <dbReference type="ARBA" id="ARBA00023054"/>
    </source>
</evidence>
<evidence type="ECO:0000256" key="1">
    <source>
        <dbReference type="ARBA" id="ARBA00004496"/>
    </source>
</evidence>
<dbReference type="Pfam" id="PF01465">
    <property type="entry name" value="GRIP"/>
    <property type="match status" value="1"/>
</dbReference>
<dbReference type="SMART" id="SM00755">
    <property type="entry name" value="Grip"/>
    <property type="match status" value="1"/>
</dbReference>
<sequence>MEQIKLLKSEIRRLERNQEREKPAANVEHLKNVLLQFIFLEPGSERERLLPVINTMLQLSPEEKGKLAAVAQGG</sequence>
<keyword evidence="3" id="KW-0597">Phosphoprotein</keyword>
<dbReference type="PANTHER" id="PTHR18902:SF25">
    <property type="entry name" value="GRIP AND COILED-COIL DOMAIN-CONTAINING PROTEIN 2"/>
    <property type="match status" value="1"/>
</dbReference>
<evidence type="ECO:0000256" key="2">
    <source>
        <dbReference type="ARBA" id="ARBA00022490"/>
    </source>
</evidence>
<evidence type="ECO:0000256" key="3">
    <source>
        <dbReference type="ARBA" id="ARBA00022553"/>
    </source>
</evidence>
<dbReference type="InterPro" id="IPR000237">
    <property type="entry name" value="GRIP_dom"/>
</dbReference>
<comment type="subcellular location">
    <subcellularLocation>
        <location evidence="1">Cytoplasm</location>
    </subcellularLocation>
</comment>
<proteinExistence type="evidence at transcript level"/>